<keyword evidence="10 13" id="KW-0472">Membrane</keyword>
<evidence type="ECO:0000256" key="4">
    <source>
        <dbReference type="ARBA" id="ARBA00022692"/>
    </source>
</evidence>
<name>A0A4Q1BMY8_TREME</name>
<accession>A0A4Q1BMY8</accession>
<dbReference type="EMBL" id="SDIL01000035">
    <property type="protein sequence ID" value="RXK39196.1"/>
    <property type="molecule type" value="Genomic_DNA"/>
</dbReference>
<dbReference type="PANTHER" id="PTHR12504">
    <property type="entry name" value="MITOCHONDRIAL IMPORT RECEPTOR SUBUNIT TOM22"/>
    <property type="match status" value="1"/>
</dbReference>
<keyword evidence="4 13" id="KW-0812">Transmembrane</keyword>
<evidence type="ECO:0000256" key="5">
    <source>
        <dbReference type="ARBA" id="ARBA00022787"/>
    </source>
</evidence>
<dbReference type="AlphaFoldDB" id="A0A4Q1BMY8"/>
<gene>
    <name evidence="14" type="ORF">M231_03553</name>
</gene>
<protein>
    <recommendedName>
        <fullName evidence="16">Mitochondrial import receptor subunit tom22</fullName>
    </recommendedName>
</protein>
<evidence type="ECO:0000256" key="7">
    <source>
        <dbReference type="ARBA" id="ARBA00022989"/>
    </source>
</evidence>
<keyword evidence="15" id="KW-1185">Reference proteome</keyword>
<comment type="subcellular location">
    <subcellularLocation>
        <location evidence="1">Mitochondrion outer membrane</location>
        <topology evidence="1">Single-pass membrane protein</topology>
    </subcellularLocation>
</comment>
<evidence type="ECO:0000256" key="13">
    <source>
        <dbReference type="SAM" id="Phobius"/>
    </source>
</evidence>
<keyword evidence="6" id="KW-0653">Protein transport</keyword>
<dbReference type="GO" id="GO:0006886">
    <property type="term" value="P:intracellular protein transport"/>
    <property type="evidence" value="ECO:0007669"/>
    <property type="project" value="InterPro"/>
</dbReference>
<keyword evidence="5" id="KW-1000">Mitochondrion outer membrane</keyword>
<feature type="region of interest" description="Disordered" evidence="12">
    <location>
        <begin position="122"/>
        <end position="146"/>
    </location>
</feature>
<dbReference type="CDD" id="cd22884">
    <property type="entry name" value="TOM22"/>
    <property type="match status" value="1"/>
</dbReference>
<evidence type="ECO:0000256" key="1">
    <source>
        <dbReference type="ARBA" id="ARBA00004572"/>
    </source>
</evidence>
<organism evidence="14 15">
    <name type="scientific">Tremella mesenterica</name>
    <name type="common">Jelly fungus</name>
    <dbReference type="NCBI Taxonomy" id="5217"/>
    <lineage>
        <taxon>Eukaryota</taxon>
        <taxon>Fungi</taxon>
        <taxon>Dikarya</taxon>
        <taxon>Basidiomycota</taxon>
        <taxon>Agaricomycotina</taxon>
        <taxon>Tremellomycetes</taxon>
        <taxon>Tremellales</taxon>
        <taxon>Tremellaceae</taxon>
        <taxon>Tremella</taxon>
    </lineage>
</organism>
<evidence type="ECO:0000313" key="14">
    <source>
        <dbReference type="EMBL" id="RXK39196.1"/>
    </source>
</evidence>
<feature type="transmembrane region" description="Helical" evidence="13">
    <location>
        <begin position="86"/>
        <end position="105"/>
    </location>
</feature>
<keyword evidence="9" id="KW-0496">Mitochondrion</keyword>
<dbReference type="STRING" id="5217.A0A4Q1BMY8"/>
<evidence type="ECO:0000256" key="6">
    <source>
        <dbReference type="ARBA" id="ARBA00022927"/>
    </source>
</evidence>
<dbReference type="VEuPathDB" id="FungiDB:TREMEDRAFT_19329"/>
<keyword evidence="8" id="KW-0811">Translocation</keyword>
<evidence type="ECO:0000256" key="9">
    <source>
        <dbReference type="ARBA" id="ARBA00023128"/>
    </source>
</evidence>
<dbReference type="PANTHER" id="PTHR12504:SF0">
    <property type="entry name" value="MITOCHONDRIAL IMPORT RECEPTOR SUBUNIT TOM22 HOMOLOG"/>
    <property type="match status" value="1"/>
</dbReference>
<evidence type="ECO:0000256" key="2">
    <source>
        <dbReference type="ARBA" id="ARBA00009874"/>
    </source>
</evidence>
<evidence type="ECO:0000256" key="3">
    <source>
        <dbReference type="ARBA" id="ARBA00022448"/>
    </source>
</evidence>
<feature type="region of interest" description="Disordered" evidence="12">
    <location>
        <begin position="1"/>
        <end position="25"/>
    </location>
</feature>
<sequence length="146" mass="16000">MVVHVEEIPENAPLPTGEHESDYETTSSVSSLSDLEDDQDIFNETIYDRLIALKDIVPPATRISVYTKYEKSKGIFFKVLNGVGTLGWVISTSALLIGLPLALAIEDEGRIVQQEREMQMQTAGQQQLLGGPQGQSNQQAVLPPGF</sequence>
<dbReference type="Pfam" id="PF04281">
    <property type="entry name" value="Tom22"/>
    <property type="match status" value="1"/>
</dbReference>
<evidence type="ECO:0000256" key="12">
    <source>
        <dbReference type="SAM" id="MobiDB-lite"/>
    </source>
</evidence>
<comment type="caution">
    <text evidence="14">The sequence shown here is derived from an EMBL/GenBank/DDBJ whole genome shotgun (WGS) entry which is preliminary data.</text>
</comment>
<keyword evidence="11" id="KW-0675">Receptor</keyword>
<dbReference type="GO" id="GO:0005741">
    <property type="term" value="C:mitochondrial outer membrane"/>
    <property type="evidence" value="ECO:0007669"/>
    <property type="project" value="UniProtKB-SubCell"/>
</dbReference>
<dbReference type="OrthoDB" id="10016939at2759"/>
<evidence type="ECO:0000313" key="15">
    <source>
        <dbReference type="Proteomes" id="UP000289152"/>
    </source>
</evidence>
<dbReference type="Proteomes" id="UP000289152">
    <property type="component" value="Unassembled WGS sequence"/>
</dbReference>
<evidence type="ECO:0000256" key="8">
    <source>
        <dbReference type="ARBA" id="ARBA00023010"/>
    </source>
</evidence>
<evidence type="ECO:0000256" key="11">
    <source>
        <dbReference type="ARBA" id="ARBA00023170"/>
    </source>
</evidence>
<feature type="compositionally biased region" description="Low complexity" evidence="12">
    <location>
        <begin position="122"/>
        <end position="139"/>
    </location>
</feature>
<dbReference type="InParanoid" id="A0A4Q1BMY8"/>
<comment type="similarity">
    <text evidence="2">Belongs to the Tom22 family.</text>
</comment>
<dbReference type="FunCoup" id="A0A4Q1BMY8">
    <property type="interactions" value="121"/>
</dbReference>
<evidence type="ECO:0008006" key="16">
    <source>
        <dbReference type="Google" id="ProtNLM"/>
    </source>
</evidence>
<dbReference type="InterPro" id="IPR005683">
    <property type="entry name" value="Tom22"/>
</dbReference>
<keyword evidence="7 13" id="KW-1133">Transmembrane helix</keyword>
<reference evidence="14 15" key="1">
    <citation type="submission" date="2016-06" db="EMBL/GenBank/DDBJ databases">
        <title>Evolution of pathogenesis and genome organization in the Tremellales.</title>
        <authorList>
            <person name="Cuomo C."/>
            <person name="Litvintseva A."/>
            <person name="Heitman J."/>
            <person name="Chen Y."/>
            <person name="Sun S."/>
            <person name="Springer D."/>
            <person name="Dromer F."/>
            <person name="Young S."/>
            <person name="Zeng Q."/>
            <person name="Chapman S."/>
            <person name="Gujja S."/>
            <person name="Saif S."/>
            <person name="Birren B."/>
        </authorList>
    </citation>
    <scope>NUCLEOTIDE SEQUENCE [LARGE SCALE GENOMIC DNA]</scope>
    <source>
        <strain evidence="14 15">ATCC 28783</strain>
    </source>
</reference>
<evidence type="ECO:0000256" key="10">
    <source>
        <dbReference type="ARBA" id="ARBA00023136"/>
    </source>
</evidence>
<keyword evidence="3" id="KW-0813">Transport</keyword>
<proteinExistence type="inferred from homology"/>